<sequence>MKYELFIKKLIVFLLFNSCVYSQSFEGIEIILSSSSGKSVVLSRGRLHGLKEGDRASFLVQSGDIGYPTLEKVAEGEVVRALDNQSYWFLRKVYNPGRIRKAQKLTMQLRSKQLKGQRQFKVLNRKRIYTRGSNNQEIDFENEVGVPSHLVVEDDKYVHSKQIISTKIPKDHDIEIHEFNTWSKRNGLTKVDDFMRSFERKFVDENFKEKDAVSKKEVEQIRNTIYRAQLDGFIAKVNNLKYGLRGLYHDQRKDVDIRSLKARNDILNVYDEARAEKKRKRILGVSTSKKFDRDGKLWSSDFTDESLRNYMIQSGIEEEEMRQYKSLTQKTGNEVSFRISSALVGHSTGEDTNHQNKGYSIAIAYEYHLMRTSMALSNLSLEVFGQQSVENIDLGGINGRFTSGSFGAQLLYYFYNNPAIISQWAWYGGLGLRRGSADVTSIELSNPYEFQVTGLPIWSIGTKYRFRSGDSFEDDIPVGAGFNIRLSGERMNLTSVSTNNDNIDTNIVINDIKLTVGLSVYF</sequence>
<name>A0A1Y5F8X4_9BACT</name>
<proteinExistence type="predicted"/>
<dbReference type="EMBL" id="MAAO01000006">
    <property type="protein sequence ID" value="OUR97215.1"/>
    <property type="molecule type" value="Genomic_DNA"/>
</dbReference>
<comment type="caution">
    <text evidence="1">The sequence shown here is derived from an EMBL/GenBank/DDBJ whole genome shotgun (WGS) entry which is preliminary data.</text>
</comment>
<gene>
    <name evidence="1" type="ORF">A9Q84_12885</name>
</gene>
<evidence type="ECO:0000313" key="2">
    <source>
        <dbReference type="Proteomes" id="UP000196531"/>
    </source>
</evidence>
<reference evidence="2" key="1">
    <citation type="journal article" date="2017" name="Proc. Natl. Acad. Sci. U.S.A.">
        <title>Simulation of Deepwater Horizon oil plume reveals substrate specialization within a complex community of hydrocarbon-degraders.</title>
        <authorList>
            <person name="Hu P."/>
            <person name="Dubinsky E.A."/>
            <person name="Probst A.J."/>
            <person name="Wang J."/>
            <person name="Sieber C.M.K."/>
            <person name="Tom L.M."/>
            <person name="Gardinali P."/>
            <person name="Banfield J.F."/>
            <person name="Atlas R.M."/>
            <person name="Andersen G.L."/>
        </authorList>
    </citation>
    <scope>NUCLEOTIDE SEQUENCE [LARGE SCALE GENOMIC DNA]</scope>
</reference>
<dbReference type="Proteomes" id="UP000196531">
    <property type="component" value="Unassembled WGS sequence"/>
</dbReference>
<protein>
    <submittedName>
        <fullName evidence="1">Uncharacterized protein</fullName>
    </submittedName>
</protein>
<accession>A0A1Y5F8X4</accession>
<evidence type="ECO:0000313" key="1">
    <source>
        <dbReference type="EMBL" id="OUR97215.1"/>
    </source>
</evidence>
<dbReference type="AlphaFoldDB" id="A0A1Y5F8X4"/>
<organism evidence="1 2">
    <name type="scientific">Halobacteriovorax marinus</name>
    <dbReference type="NCBI Taxonomy" id="97084"/>
    <lineage>
        <taxon>Bacteria</taxon>
        <taxon>Pseudomonadati</taxon>
        <taxon>Bdellovibrionota</taxon>
        <taxon>Bacteriovoracia</taxon>
        <taxon>Bacteriovoracales</taxon>
        <taxon>Halobacteriovoraceae</taxon>
        <taxon>Halobacteriovorax</taxon>
    </lineage>
</organism>